<name>A0A9Q1IZZ2_SYNKA</name>
<keyword evidence="3" id="KW-1185">Reference proteome</keyword>
<dbReference type="EMBL" id="JAINUF010000004">
    <property type="protein sequence ID" value="KAJ8362972.1"/>
    <property type="molecule type" value="Genomic_DNA"/>
</dbReference>
<evidence type="ECO:0000313" key="3">
    <source>
        <dbReference type="Proteomes" id="UP001152622"/>
    </source>
</evidence>
<feature type="compositionally biased region" description="Basic and acidic residues" evidence="1">
    <location>
        <begin position="116"/>
        <end position="126"/>
    </location>
</feature>
<reference evidence="2" key="1">
    <citation type="journal article" date="2023" name="Science">
        <title>Genome structures resolve the early diversification of teleost fishes.</title>
        <authorList>
            <person name="Parey E."/>
            <person name="Louis A."/>
            <person name="Montfort J."/>
            <person name="Bouchez O."/>
            <person name="Roques C."/>
            <person name="Iampietro C."/>
            <person name="Lluch J."/>
            <person name="Castinel A."/>
            <person name="Donnadieu C."/>
            <person name="Desvignes T."/>
            <person name="Floi Bucao C."/>
            <person name="Jouanno E."/>
            <person name="Wen M."/>
            <person name="Mejri S."/>
            <person name="Dirks R."/>
            <person name="Jansen H."/>
            <person name="Henkel C."/>
            <person name="Chen W.J."/>
            <person name="Zahm M."/>
            <person name="Cabau C."/>
            <person name="Klopp C."/>
            <person name="Thompson A.W."/>
            <person name="Robinson-Rechavi M."/>
            <person name="Braasch I."/>
            <person name="Lecointre G."/>
            <person name="Bobe J."/>
            <person name="Postlethwait J.H."/>
            <person name="Berthelot C."/>
            <person name="Roest Crollius H."/>
            <person name="Guiguen Y."/>
        </authorList>
    </citation>
    <scope>NUCLEOTIDE SEQUENCE</scope>
    <source>
        <strain evidence="2">WJC10195</strain>
    </source>
</reference>
<dbReference type="OrthoDB" id="10507316at2759"/>
<evidence type="ECO:0000313" key="2">
    <source>
        <dbReference type="EMBL" id="KAJ8362972.1"/>
    </source>
</evidence>
<dbReference type="Proteomes" id="UP001152622">
    <property type="component" value="Chromosome 4"/>
</dbReference>
<comment type="caution">
    <text evidence="2">The sequence shown here is derived from an EMBL/GenBank/DDBJ whole genome shotgun (WGS) entry which is preliminary data.</text>
</comment>
<evidence type="ECO:0000256" key="1">
    <source>
        <dbReference type="SAM" id="MobiDB-lite"/>
    </source>
</evidence>
<sequence length="324" mass="35792">MSKCDLVPSPEDCTDGVRDLEKSPGLWNLTSNIKNKTGITVSPTYNHCTFGHDASTTVNIVKGGTGPASPSTCPEEGVNRGGQTVRKRVHAGAGDADDGEGNMTKKRRLESGTLGAKEHHTNHEVDSIEPEQDSRQVAPEEDNLIMESARYSSSEQHGSSLTAQNERTPVNPILPACPWKGKLARTRCSPPSSKLARELKYDVPEECPHISDELENKRVVRAKRILEDRCRFRGLTERKNDIHAVDRVPAESGAGQGYDCTSTGTATEDQREKVVALSKLTKEKQEMMVSWYREDLPQPDSIDQEIHRWKVKNQPQTALPSTAK</sequence>
<feature type="region of interest" description="Disordered" evidence="1">
    <location>
        <begin position="64"/>
        <end position="138"/>
    </location>
</feature>
<dbReference type="AlphaFoldDB" id="A0A9Q1IZZ2"/>
<accession>A0A9Q1IZZ2</accession>
<organism evidence="2 3">
    <name type="scientific">Synaphobranchus kaupii</name>
    <name type="common">Kaup's arrowtooth eel</name>
    <dbReference type="NCBI Taxonomy" id="118154"/>
    <lineage>
        <taxon>Eukaryota</taxon>
        <taxon>Metazoa</taxon>
        <taxon>Chordata</taxon>
        <taxon>Craniata</taxon>
        <taxon>Vertebrata</taxon>
        <taxon>Euteleostomi</taxon>
        <taxon>Actinopterygii</taxon>
        <taxon>Neopterygii</taxon>
        <taxon>Teleostei</taxon>
        <taxon>Anguilliformes</taxon>
        <taxon>Synaphobranchidae</taxon>
        <taxon>Synaphobranchus</taxon>
    </lineage>
</organism>
<protein>
    <submittedName>
        <fullName evidence="2">Uncharacterized protein</fullName>
    </submittedName>
</protein>
<proteinExistence type="predicted"/>
<gene>
    <name evidence="2" type="ORF">SKAU_G00118030</name>
</gene>